<dbReference type="Proteomes" id="UP000290189">
    <property type="component" value="Unassembled WGS sequence"/>
</dbReference>
<dbReference type="InterPro" id="IPR000794">
    <property type="entry name" value="Beta-ketoacyl_synthase"/>
</dbReference>
<keyword evidence="3 4" id="KW-0808">Transferase</keyword>
<evidence type="ECO:0000256" key="4">
    <source>
        <dbReference type="RuleBase" id="RU003694"/>
    </source>
</evidence>
<dbReference type="EMBL" id="OVEO01000009">
    <property type="protein sequence ID" value="SPQ98131.1"/>
    <property type="molecule type" value="Genomic_DNA"/>
</dbReference>
<reference evidence="6 7" key="1">
    <citation type="submission" date="2018-03" db="EMBL/GenBank/DDBJ databases">
        <authorList>
            <person name="Fogelqvist J."/>
        </authorList>
    </citation>
    <scope>NUCLEOTIDE SEQUENCE [LARGE SCALE GENOMIC DNA]</scope>
</reference>
<dbReference type="AlphaFoldDB" id="A0A3P3YD86"/>
<dbReference type="InterPro" id="IPR016039">
    <property type="entry name" value="Thiolase-like"/>
</dbReference>
<dbReference type="InterPro" id="IPR018201">
    <property type="entry name" value="Ketoacyl_synth_AS"/>
</dbReference>
<dbReference type="Pfam" id="PF02801">
    <property type="entry name" value="Ketoacyl-synt_C"/>
    <property type="match status" value="1"/>
</dbReference>
<dbReference type="SUPFAM" id="SSF53901">
    <property type="entry name" value="Thiolase-like"/>
    <property type="match status" value="2"/>
</dbReference>
<dbReference type="Pfam" id="PF00109">
    <property type="entry name" value="ketoacyl-synt"/>
    <property type="match status" value="1"/>
</dbReference>
<comment type="similarity">
    <text evidence="1 4">Belongs to the thiolase-like superfamily. Beta-ketoacyl-ACP synthases family.</text>
</comment>
<evidence type="ECO:0000256" key="1">
    <source>
        <dbReference type="ARBA" id="ARBA00008467"/>
    </source>
</evidence>
<dbReference type="GO" id="GO:0006633">
    <property type="term" value="P:fatty acid biosynthetic process"/>
    <property type="evidence" value="ECO:0007669"/>
    <property type="project" value="InterPro"/>
</dbReference>
<dbReference type="PROSITE" id="PS00606">
    <property type="entry name" value="KS3_1"/>
    <property type="match status" value="1"/>
</dbReference>
<dbReference type="InterPro" id="IPR014030">
    <property type="entry name" value="Ketoacyl_synth_N"/>
</dbReference>
<name>A0A3P3YD86_PLABS</name>
<dbReference type="NCBIfam" id="NF005589">
    <property type="entry name" value="PRK07314.1"/>
    <property type="match status" value="1"/>
</dbReference>
<protein>
    <recommendedName>
        <fullName evidence="2">beta-ketoacyl-[acyl-carrier-protein] synthase I</fullName>
        <ecNumber evidence="2">2.3.1.41</ecNumber>
    </recommendedName>
</protein>
<feature type="domain" description="Ketosynthase family 3 (KS3)" evidence="5">
    <location>
        <begin position="37"/>
        <end position="435"/>
    </location>
</feature>
<gene>
    <name evidence="6" type="ORF">PLBR_LOCUS5346</name>
</gene>
<dbReference type="PANTHER" id="PTHR11712">
    <property type="entry name" value="POLYKETIDE SYNTHASE-RELATED"/>
    <property type="match status" value="1"/>
</dbReference>
<evidence type="ECO:0000259" key="5">
    <source>
        <dbReference type="PROSITE" id="PS52004"/>
    </source>
</evidence>
<dbReference type="InterPro" id="IPR020841">
    <property type="entry name" value="PKS_Beta-ketoAc_synthase_dom"/>
</dbReference>
<organism evidence="6 7">
    <name type="scientific">Plasmodiophora brassicae</name>
    <name type="common">Clubroot disease agent</name>
    <dbReference type="NCBI Taxonomy" id="37360"/>
    <lineage>
        <taxon>Eukaryota</taxon>
        <taxon>Sar</taxon>
        <taxon>Rhizaria</taxon>
        <taxon>Endomyxa</taxon>
        <taxon>Phytomyxea</taxon>
        <taxon>Plasmodiophorida</taxon>
        <taxon>Plasmodiophoridae</taxon>
        <taxon>Plasmodiophora</taxon>
    </lineage>
</organism>
<sequence length="436" mass="44985">MGQICRARIEGVTAPGRPGDISRRPVCNAVCTTQKMRRQVVVTGLGVIAPLGDSVPAVWSRLLSGDCSTLAVLDSLDPRLPCRIAGRIPDELLIANGGRWPRFVALAVQAARAAYADSGLAPGGPRTGVSIGVGMASLDALATNWKAFVERGPRRMSPYFVPDLLVNMATAHVSMDLGVQGPSLSPSTACASGAHAIGDAARLIACDSADVMIAGGAEACIHDLAMAGFAQCRALSTGRHPQTASRPWSASRSGFVMAEGAAMVVLEEEQHAIGRGAEILARVAGYGMSSDAYHVVAPSPDGRGARIAMEGALRDAQMTTDEIGLVNAHATSTQLGDLAEALAIESLFGDRVPVVSLKGQTGHLLGAAGALEAVASVMALRTRSLPPNVNLDDPDPDIAQRIQLPTSAASSVDIPAVLSNSFGFGGTNVSLLFTRS</sequence>
<dbReference type="EC" id="2.3.1.41" evidence="2"/>
<evidence type="ECO:0000313" key="6">
    <source>
        <dbReference type="EMBL" id="SPQ98131.1"/>
    </source>
</evidence>
<geneLocation type="mitochondrion" evidence="6"/>
<dbReference type="SMART" id="SM00825">
    <property type="entry name" value="PKS_KS"/>
    <property type="match status" value="1"/>
</dbReference>
<evidence type="ECO:0000313" key="7">
    <source>
        <dbReference type="Proteomes" id="UP000290189"/>
    </source>
</evidence>
<dbReference type="GO" id="GO:0004315">
    <property type="term" value="F:3-oxoacyl-[acyl-carrier-protein] synthase activity"/>
    <property type="evidence" value="ECO:0007669"/>
    <property type="project" value="UniProtKB-EC"/>
</dbReference>
<keyword evidence="6" id="KW-0496">Mitochondrion</keyword>
<evidence type="ECO:0000256" key="3">
    <source>
        <dbReference type="ARBA" id="ARBA00022679"/>
    </source>
</evidence>
<accession>A0A3P3YD86</accession>
<dbReference type="Gene3D" id="3.40.47.10">
    <property type="match status" value="1"/>
</dbReference>
<proteinExistence type="inferred from homology"/>
<dbReference type="PANTHER" id="PTHR11712:SF297">
    <property type="entry name" value="3-OXOACYL-[ACYL-CARRIER-PROTEIN] SYNTHASE, MITOCHONDRIAL"/>
    <property type="match status" value="1"/>
</dbReference>
<dbReference type="CDD" id="cd00834">
    <property type="entry name" value="KAS_I_II"/>
    <property type="match status" value="1"/>
</dbReference>
<dbReference type="PROSITE" id="PS52004">
    <property type="entry name" value="KS3_2"/>
    <property type="match status" value="1"/>
</dbReference>
<dbReference type="GO" id="GO:0005739">
    <property type="term" value="C:mitochondrion"/>
    <property type="evidence" value="ECO:0007669"/>
    <property type="project" value="TreeGrafter"/>
</dbReference>
<evidence type="ECO:0000256" key="2">
    <source>
        <dbReference type="ARBA" id="ARBA00013191"/>
    </source>
</evidence>
<dbReference type="InterPro" id="IPR014031">
    <property type="entry name" value="Ketoacyl_synth_C"/>
</dbReference>